<evidence type="ECO:0000313" key="1">
    <source>
        <dbReference type="EMBL" id="KAJ3505564.1"/>
    </source>
</evidence>
<protein>
    <submittedName>
        <fullName evidence="1">Uncharacterized protein</fullName>
    </submittedName>
</protein>
<dbReference type="Proteomes" id="UP001148786">
    <property type="component" value="Unassembled WGS sequence"/>
</dbReference>
<comment type="caution">
    <text evidence="1">The sequence shown here is derived from an EMBL/GenBank/DDBJ whole genome shotgun (WGS) entry which is preliminary data.</text>
</comment>
<accession>A0A9W8JWJ2</accession>
<dbReference type="EMBL" id="JANKHO010000868">
    <property type="protein sequence ID" value="KAJ3505564.1"/>
    <property type="molecule type" value="Genomic_DNA"/>
</dbReference>
<reference evidence="1" key="1">
    <citation type="submission" date="2022-07" db="EMBL/GenBank/DDBJ databases">
        <title>Genome Sequence of Agrocybe chaxingu.</title>
        <authorList>
            <person name="Buettner E."/>
        </authorList>
    </citation>
    <scope>NUCLEOTIDE SEQUENCE</scope>
    <source>
        <strain evidence="1">MP-N11</strain>
    </source>
</reference>
<gene>
    <name evidence="1" type="ORF">NLJ89_g7347</name>
</gene>
<evidence type="ECO:0000313" key="2">
    <source>
        <dbReference type="Proteomes" id="UP001148786"/>
    </source>
</evidence>
<dbReference type="AlphaFoldDB" id="A0A9W8JWJ2"/>
<sequence length="87" mass="9937">MKLTRPLPNRDALTNLDLPKHLHDLPTPLLVSHLLPFPSSLTLTHHTLMPLLLQQSTPTPPLHPNELLPQQPRHLLRRPLLLVRRAS</sequence>
<name>A0A9W8JWJ2_9AGAR</name>
<proteinExistence type="predicted"/>
<organism evidence="1 2">
    <name type="scientific">Agrocybe chaxingu</name>
    <dbReference type="NCBI Taxonomy" id="84603"/>
    <lineage>
        <taxon>Eukaryota</taxon>
        <taxon>Fungi</taxon>
        <taxon>Dikarya</taxon>
        <taxon>Basidiomycota</taxon>
        <taxon>Agaricomycotina</taxon>
        <taxon>Agaricomycetes</taxon>
        <taxon>Agaricomycetidae</taxon>
        <taxon>Agaricales</taxon>
        <taxon>Agaricineae</taxon>
        <taxon>Strophariaceae</taxon>
        <taxon>Agrocybe</taxon>
    </lineage>
</organism>
<keyword evidence="2" id="KW-1185">Reference proteome</keyword>